<keyword evidence="5" id="KW-1185">Reference proteome</keyword>
<dbReference type="SUPFAM" id="SSF51556">
    <property type="entry name" value="Metallo-dependent hydrolases"/>
    <property type="match status" value="1"/>
</dbReference>
<dbReference type="InterPro" id="IPR006680">
    <property type="entry name" value="Amidohydro-rel"/>
</dbReference>
<dbReference type="Pfam" id="PF01979">
    <property type="entry name" value="Amidohydro_1"/>
    <property type="match status" value="1"/>
</dbReference>
<dbReference type="InterPro" id="IPR011059">
    <property type="entry name" value="Metal-dep_hydrolase_composite"/>
</dbReference>
<dbReference type="CDD" id="cd01298">
    <property type="entry name" value="ATZ_TRZ_like"/>
    <property type="match status" value="1"/>
</dbReference>
<dbReference type="Gene3D" id="2.30.40.10">
    <property type="entry name" value="Urease, subunit C, domain 1"/>
    <property type="match status" value="1"/>
</dbReference>
<dbReference type="EMBL" id="CP136864">
    <property type="protein sequence ID" value="WOJ92732.1"/>
    <property type="molecule type" value="Genomic_DNA"/>
</dbReference>
<evidence type="ECO:0000256" key="2">
    <source>
        <dbReference type="ARBA" id="ARBA00022801"/>
    </source>
</evidence>
<keyword evidence="2" id="KW-0378">Hydrolase</keyword>
<sequence length="448" mass="48477">MIEADLAITGGELLCMTEQSTGEMETVPTGTVLISGNRIIALGTESQLGPYSAIKTIDATDQVVMPGFSNCHTHIGSNVLLRGLNEDAKLFEWLQSMWRLKQNFDHETLRLASLAGLAEMALAGITSFNEHFDAYSVTPEINALKTIPLRATLGYGFADIGLYGDLADWSYQALDDFGDIVSNHHNTLDGRLRVALSPHATYSCTEKLWRRCAEVATEHGLSIHTHLSEGQQEHQFVADNHGMTPTGWLHSLGLLTPGLTAAHCTTLTDDDIALMAEHEVKVAHCPISNAKLCSGIMPIRKLMAAGVTVGLATDGPASHNTLDMFQEMKFGAITHKNHHLDPELLTVSDMLEMGTREAARAMHLNEAGTLATGQLADLIVVDLNNAHCAPRYDSQAALVYSSRADDVVHTIVDGKLVVENGVLQGLDLANMLAELRDRAASLRQRSGA</sequence>
<gene>
    <name evidence="4" type="ORF">R0135_13180</name>
</gene>
<dbReference type="SUPFAM" id="SSF51338">
    <property type="entry name" value="Composite domain of metallo-dependent hydrolases"/>
    <property type="match status" value="1"/>
</dbReference>
<organism evidence="4 5">
    <name type="scientific">Congregibacter variabilis</name>
    <dbReference type="NCBI Taxonomy" id="3081200"/>
    <lineage>
        <taxon>Bacteria</taxon>
        <taxon>Pseudomonadati</taxon>
        <taxon>Pseudomonadota</taxon>
        <taxon>Gammaproteobacteria</taxon>
        <taxon>Cellvibrionales</taxon>
        <taxon>Halieaceae</taxon>
        <taxon>Congregibacter</taxon>
    </lineage>
</organism>
<accession>A0ABZ0I100</accession>
<dbReference type="InterPro" id="IPR050287">
    <property type="entry name" value="MTA/SAH_deaminase"/>
</dbReference>
<evidence type="ECO:0000259" key="3">
    <source>
        <dbReference type="Pfam" id="PF01979"/>
    </source>
</evidence>
<comment type="similarity">
    <text evidence="1">Belongs to the metallo-dependent hydrolases superfamily. ATZ/TRZ family.</text>
</comment>
<proteinExistence type="inferred from homology"/>
<dbReference type="RefSeq" id="WP_407347331.1">
    <property type="nucleotide sequence ID" value="NZ_CP136864.1"/>
</dbReference>
<dbReference type="Proteomes" id="UP001626537">
    <property type="component" value="Chromosome"/>
</dbReference>
<protein>
    <submittedName>
        <fullName evidence="4">Amidohydrolase</fullName>
    </submittedName>
</protein>
<evidence type="ECO:0000313" key="4">
    <source>
        <dbReference type="EMBL" id="WOJ92732.1"/>
    </source>
</evidence>
<feature type="domain" description="Amidohydrolase-related" evidence="3">
    <location>
        <begin position="63"/>
        <end position="417"/>
    </location>
</feature>
<reference evidence="4 5" key="1">
    <citation type="submission" date="2023-10" db="EMBL/GenBank/DDBJ databases">
        <title>Two novel species belonging to the OM43/NOR5 clade.</title>
        <authorList>
            <person name="Park M."/>
        </authorList>
    </citation>
    <scope>NUCLEOTIDE SEQUENCE [LARGE SCALE GENOMIC DNA]</scope>
    <source>
        <strain evidence="4 5">IMCC43200</strain>
    </source>
</reference>
<evidence type="ECO:0000313" key="5">
    <source>
        <dbReference type="Proteomes" id="UP001626537"/>
    </source>
</evidence>
<dbReference type="PANTHER" id="PTHR43794:SF11">
    <property type="entry name" value="AMIDOHYDROLASE-RELATED DOMAIN-CONTAINING PROTEIN"/>
    <property type="match status" value="1"/>
</dbReference>
<dbReference type="Gene3D" id="3.20.20.140">
    <property type="entry name" value="Metal-dependent hydrolases"/>
    <property type="match status" value="1"/>
</dbReference>
<evidence type="ECO:0000256" key="1">
    <source>
        <dbReference type="ARBA" id="ARBA00006745"/>
    </source>
</evidence>
<name>A0ABZ0I100_9GAMM</name>
<dbReference type="InterPro" id="IPR032466">
    <property type="entry name" value="Metal_Hydrolase"/>
</dbReference>
<dbReference type="PANTHER" id="PTHR43794">
    <property type="entry name" value="AMINOHYDROLASE SSNA-RELATED"/>
    <property type="match status" value="1"/>
</dbReference>